<dbReference type="AlphaFoldDB" id="A0A0A1X5A8"/>
<name>A0A0A1X5A8_ZEUCU</name>
<reference evidence="3" key="2">
    <citation type="journal article" date="2015" name="Gigascience">
        <title>Reconstructing a comprehensive transcriptome assembly of a white-pupal translocated strain of the pest fruit fly Bactrocera cucurbitae.</title>
        <authorList>
            <person name="Sim S.B."/>
            <person name="Calla B."/>
            <person name="Hall B."/>
            <person name="DeRego T."/>
            <person name="Geib S.M."/>
        </authorList>
    </citation>
    <scope>NUCLEOTIDE SEQUENCE</scope>
</reference>
<dbReference type="InterPro" id="IPR037689">
    <property type="entry name" value="BAG2"/>
</dbReference>
<gene>
    <name evidence="3" type="primary">BAG2_4</name>
    <name evidence="2" type="synonym">BAG2_0</name>
    <name evidence="4" type="synonym">BAG2_1</name>
    <name evidence="5" type="synonym">BAG2_3</name>
    <name evidence="2" type="ORF">g.32745</name>
    <name evidence="4" type="ORF">g.32748</name>
    <name evidence="5" type="ORF">g.32751</name>
    <name evidence="3" type="ORF">g.32752</name>
</gene>
<dbReference type="GO" id="GO:0000774">
    <property type="term" value="F:adenyl-nucleotide exchange factor activity"/>
    <property type="evidence" value="ECO:0007669"/>
    <property type="project" value="InterPro"/>
</dbReference>
<dbReference type="EMBL" id="GBXI01001094">
    <property type="protein sequence ID" value="JAD13198.1"/>
    <property type="molecule type" value="Transcribed_RNA"/>
</dbReference>
<evidence type="ECO:0000313" key="5">
    <source>
        <dbReference type="EMBL" id="JAD13198.1"/>
    </source>
</evidence>
<dbReference type="EMBL" id="GBXI01008464">
    <property type="protein sequence ID" value="JAD05828.1"/>
    <property type="molecule type" value="Transcribed_RNA"/>
</dbReference>
<feature type="region of interest" description="Disordered" evidence="1">
    <location>
        <begin position="1"/>
        <end position="25"/>
    </location>
</feature>
<sequence length="272" mass="30260">MDIDSTPVPPPQEYSDNPAGYQSESSMNFDYLHGLNENASAAARASSSASSLGGHVTFPETSRHFSDLAGGGIDVNVSTTQSYGYVDDSKALDRPFNLNERFVSVLDQLDARVEKFRKDALGLQEKKDFLLMSIDLIKSHDMLHSMMEAEREEIHCYIQRVNARLSTVDLLVHTVRDRSQEDALSQINALIDMMITIGDPVLSRQRCQQYLNACCSAAEASSSYEYGVDMDAGPVDKKFESALLGCTLDDQKNIKKRLQALMGYLNKQTIRN</sequence>
<proteinExistence type="predicted"/>
<evidence type="ECO:0000256" key="1">
    <source>
        <dbReference type="SAM" id="MobiDB-lite"/>
    </source>
</evidence>
<evidence type="ECO:0000313" key="3">
    <source>
        <dbReference type="EMBL" id="JAD05828.1"/>
    </source>
</evidence>
<evidence type="ECO:0000313" key="4">
    <source>
        <dbReference type="EMBL" id="JAD11092.1"/>
    </source>
</evidence>
<dbReference type="OrthoDB" id="6284251at2759"/>
<organism evidence="3">
    <name type="scientific">Zeugodacus cucurbitae</name>
    <name type="common">Melon fruit fly</name>
    <name type="synonym">Bactrocera cucurbitae</name>
    <dbReference type="NCBI Taxonomy" id="28588"/>
    <lineage>
        <taxon>Eukaryota</taxon>
        <taxon>Metazoa</taxon>
        <taxon>Ecdysozoa</taxon>
        <taxon>Arthropoda</taxon>
        <taxon>Hexapoda</taxon>
        <taxon>Insecta</taxon>
        <taxon>Pterygota</taxon>
        <taxon>Neoptera</taxon>
        <taxon>Endopterygota</taxon>
        <taxon>Diptera</taxon>
        <taxon>Brachycera</taxon>
        <taxon>Muscomorpha</taxon>
        <taxon>Tephritoidea</taxon>
        <taxon>Tephritidae</taxon>
        <taxon>Zeugodacus</taxon>
        <taxon>Zeugodacus</taxon>
    </lineage>
</organism>
<dbReference type="Gene3D" id="1.20.58.890">
    <property type="match status" value="1"/>
</dbReference>
<dbReference type="PANTHER" id="PTHR12334:SF6">
    <property type="entry name" value="BAG FAMILY MOLECULAR CHAPERONE REGULATOR 2"/>
    <property type="match status" value="1"/>
</dbReference>
<accession>A0A0A1X5A8</accession>
<evidence type="ECO:0000313" key="2">
    <source>
        <dbReference type="EMBL" id="JAD05185.1"/>
    </source>
</evidence>
<dbReference type="EMBL" id="GBXI01009107">
    <property type="protein sequence ID" value="JAD05185.1"/>
    <property type="molecule type" value="Transcribed_RNA"/>
</dbReference>
<dbReference type="GO" id="GO:0051087">
    <property type="term" value="F:protein-folding chaperone binding"/>
    <property type="evidence" value="ECO:0007669"/>
    <property type="project" value="InterPro"/>
</dbReference>
<dbReference type="GO" id="GO:0050821">
    <property type="term" value="P:protein stabilization"/>
    <property type="evidence" value="ECO:0007669"/>
    <property type="project" value="TreeGrafter"/>
</dbReference>
<dbReference type="PANTHER" id="PTHR12334">
    <property type="entry name" value="BAG FAMILY MOLECULAR CHAPERONE REGULATOR 2"/>
    <property type="match status" value="1"/>
</dbReference>
<reference evidence="3" key="1">
    <citation type="submission" date="2014-11" db="EMBL/GenBank/DDBJ databases">
        <authorList>
            <person name="Geib S."/>
        </authorList>
    </citation>
    <scope>NUCLEOTIDE SEQUENCE</scope>
</reference>
<protein>
    <submittedName>
        <fullName evidence="3">BAG family molecular chaperone regulator 2</fullName>
    </submittedName>
</protein>
<dbReference type="EMBL" id="GBXI01003200">
    <property type="protein sequence ID" value="JAD11092.1"/>
    <property type="molecule type" value="Transcribed_RNA"/>
</dbReference>